<organism evidence="1 2">
    <name type="scientific">Sphingomonas aerophila</name>
    <dbReference type="NCBI Taxonomy" id="1344948"/>
    <lineage>
        <taxon>Bacteria</taxon>
        <taxon>Pseudomonadati</taxon>
        <taxon>Pseudomonadota</taxon>
        <taxon>Alphaproteobacteria</taxon>
        <taxon>Sphingomonadales</taxon>
        <taxon>Sphingomonadaceae</taxon>
        <taxon>Sphingomonas</taxon>
    </lineage>
</organism>
<dbReference type="InterPro" id="IPR011990">
    <property type="entry name" value="TPR-like_helical_dom_sf"/>
</dbReference>
<proteinExistence type="predicted"/>
<keyword evidence="2" id="KW-1185">Reference proteome</keyword>
<dbReference type="AlphaFoldDB" id="A0A7W9BEK9"/>
<comment type="caution">
    <text evidence="1">The sequence shown here is derived from an EMBL/GenBank/DDBJ whole genome shotgun (WGS) entry which is preliminary data.</text>
</comment>
<accession>A0A7W9BEK9</accession>
<evidence type="ECO:0000313" key="2">
    <source>
        <dbReference type="Proteomes" id="UP000546200"/>
    </source>
</evidence>
<dbReference type="Gene3D" id="1.25.40.10">
    <property type="entry name" value="Tetratricopeptide repeat domain"/>
    <property type="match status" value="1"/>
</dbReference>
<dbReference type="RefSeq" id="WP_184057735.1">
    <property type="nucleotide sequence ID" value="NZ_JACIJK010000006.1"/>
</dbReference>
<dbReference type="EMBL" id="JACIJK010000006">
    <property type="protein sequence ID" value="MBB5715436.1"/>
    <property type="molecule type" value="Genomic_DNA"/>
</dbReference>
<gene>
    <name evidence="1" type="ORF">FHS94_002282</name>
</gene>
<name>A0A7W9BEK9_9SPHN</name>
<dbReference type="SUPFAM" id="SSF48452">
    <property type="entry name" value="TPR-like"/>
    <property type="match status" value="1"/>
</dbReference>
<sequence length="209" mass="22182">MGWVALLLLGGGTFGLLVALRLPRLLWSFAGAALMLGAAGYALQGRPGVPARAAAPRTLIQPQDPSITDLRDQMLNRYASDAAYLVAADAMTRVGEPKAAVQVLLGGIRSEPRSLRLWTALGNAFAAHDNNQVSPAALFAFQQAARIAPTSPAPPFFLGLARVRAGDFAAARPLWTRALALAPVQASYRRDIAVRLALLDRYLAETGGR</sequence>
<evidence type="ECO:0000313" key="1">
    <source>
        <dbReference type="EMBL" id="MBB5715436.1"/>
    </source>
</evidence>
<reference evidence="1 2" key="1">
    <citation type="submission" date="2020-08" db="EMBL/GenBank/DDBJ databases">
        <title>Genomic Encyclopedia of Type Strains, Phase IV (KMG-IV): sequencing the most valuable type-strain genomes for metagenomic binning, comparative biology and taxonomic classification.</title>
        <authorList>
            <person name="Goeker M."/>
        </authorList>
    </citation>
    <scope>NUCLEOTIDE SEQUENCE [LARGE SCALE GENOMIC DNA]</scope>
    <source>
        <strain evidence="1 2">DSM 100044</strain>
    </source>
</reference>
<dbReference type="Proteomes" id="UP000546200">
    <property type="component" value="Unassembled WGS sequence"/>
</dbReference>
<protein>
    <submittedName>
        <fullName evidence="1">Cytochrome c-type biogenesis protein CcmH/NrfG</fullName>
    </submittedName>
</protein>